<feature type="domain" description="HD" evidence="2">
    <location>
        <begin position="20"/>
        <end position="139"/>
    </location>
</feature>
<evidence type="ECO:0000313" key="3">
    <source>
        <dbReference type="EMBL" id="KKQ32878.1"/>
    </source>
</evidence>
<name>A0A0G0GP67_9BACT</name>
<evidence type="ECO:0000259" key="2">
    <source>
        <dbReference type="Pfam" id="PF01966"/>
    </source>
</evidence>
<dbReference type="Proteomes" id="UP000034701">
    <property type="component" value="Unassembled WGS sequence"/>
</dbReference>
<sequence length="216" mass="25371">MSKKILDIYDEYKIIPALQKHMLRVAAVASLICNNFNEPLPKNDIITACLLHDMANILKFKWDSLLEFLEPKGFHYWQNIQNKYKEKYGDDEHEATMKIIKELRLSNAVISLADQNSFSLICKHRDSRDINIKIVHYADGRVDPYGVVSYEERVDEAKKRYENHKLRIPETERQKLVICGKEIEKQIFAKCKIKPEYITNETVAPIISELRNFMIK</sequence>
<dbReference type="SUPFAM" id="SSF109604">
    <property type="entry name" value="HD-domain/PDEase-like"/>
    <property type="match status" value="1"/>
</dbReference>
<dbReference type="AlphaFoldDB" id="A0A0G0GP67"/>
<dbReference type="Gene3D" id="1.10.3210.10">
    <property type="entry name" value="Hypothetical protein af1432"/>
    <property type="match status" value="1"/>
</dbReference>
<feature type="coiled-coil region" evidence="1">
    <location>
        <begin position="147"/>
        <end position="174"/>
    </location>
</feature>
<evidence type="ECO:0000256" key="1">
    <source>
        <dbReference type="SAM" id="Coils"/>
    </source>
</evidence>
<protein>
    <recommendedName>
        <fullName evidence="2">HD domain-containing protein</fullName>
    </recommendedName>
</protein>
<keyword evidence="1" id="KW-0175">Coiled coil</keyword>
<organism evidence="3 4">
    <name type="scientific">Candidatus Nomurabacteria bacterium GW2011_GWA1_37_20</name>
    <dbReference type="NCBI Taxonomy" id="1618729"/>
    <lineage>
        <taxon>Bacteria</taxon>
        <taxon>Candidatus Nomuraibacteriota</taxon>
    </lineage>
</organism>
<dbReference type="InterPro" id="IPR006674">
    <property type="entry name" value="HD_domain"/>
</dbReference>
<reference evidence="3 4" key="1">
    <citation type="journal article" date="2015" name="Nature">
        <title>rRNA introns, odd ribosomes, and small enigmatic genomes across a large radiation of phyla.</title>
        <authorList>
            <person name="Brown C.T."/>
            <person name="Hug L.A."/>
            <person name="Thomas B.C."/>
            <person name="Sharon I."/>
            <person name="Castelle C.J."/>
            <person name="Singh A."/>
            <person name="Wilkins M.J."/>
            <person name="Williams K.H."/>
            <person name="Banfield J.F."/>
        </authorList>
    </citation>
    <scope>NUCLEOTIDE SEQUENCE [LARGE SCALE GENOMIC DNA]</scope>
</reference>
<comment type="caution">
    <text evidence="3">The sequence shown here is derived from an EMBL/GenBank/DDBJ whole genome shotgun (WGS) entry which is preliminary data.</text>
</comment>
<accession>A0A0G0GP67</accession>
<proteinExistence type="predicted"/>
<evidence type="ECO:0000313" key="4">
    <source>
        <dbReference type="Proteomes" id="UP000034701"/>
    </source>
</evidence>
<dbReference type="Pfam" id="PF01966">
    <property type="entry name" value="HD"/>
    <property type="match status" value="1"/>
</dbReference>
<gene>
    <name evidence="3" type="ORF">US45_C0016G0002</name>
</gene>
<dbReference type="EMBL" id="LBTA01000016">
    <property type="protein sequence ID" value="KKQ32878.1"/>
    <property type="molecule type" value="Genomic_DNA"/>
</dbReference>